<dbReference type="AlphaFoldDB" id="A0A2T3J4H5"/>
<dbReference type="EMBL" id="PYMH01000001">
    <property type="protein sequence ID" value="PSU36200.1"/>
    <property type="molecule type" value="Genomic_DNA"/>
</dbReference>
<name>A0A2T3J4H5_9GAMM</name>
<protein>
    <submittedName>
        <fullName evidence="1">Uncharacterized protein</fullName>
    </submittedName>
</protein>
<organism evidence="1 2">
    <name type="scientific">Photobacterium lutimaris</name>
    <dbReference type="NCBI Taxonomy" id="388278"/>
    <lineage>
        <taxon>Bacteria</taxon>
        <taxon>Pseudomonadati</taxon>
        <taxon>Pseudomonadota</taxon>
        <taxon>Gammaproteobacteria</taxon>
        <taxon>Vibrionales</taxon>
        <taxon>Vibrionaceae</taxon>
        <taxon>Photobacterium</taxon>
    </lineage>
</organism>
<dbReference type="RefSeq" id="WP_107347554.1">
    <property type="nucleotide sequence ID" value="NZ_PYMH01000001.1"/>
</dbReference>
<keyword evidence="2" id="KW-1185">Reference proteome</keyword>
<comment type="caution">
    <text evidence="1">The sequence shown here is derived from an EMBL/GenBank/DDBJ whole genome shotgun (WGS) entry which is preliminary data.</text>
</comment>
<sequence length="679" mass="77027">MSDVVQGTFTYRVMKGKIKAPNDKRFCVDKWNKEWAKFEGNASARDQKVYKAGIIIDSLLTEVRGKLAELYTQAPKTTYEKLMLSYVASSNRTTAVAFKVAMREATANLQAAMIETNVTGDKHSLAEVAHIAVDGYQLAIRGCLGKIEKGEKLPVSENPIDEISFVNQESGLSQLYWTYLHLWQCILWSDYHLIELDEEHKVYSIKQPYSPYEISFLSSANRNNRLSGQNTVMALNPSIRSKFLGDKLVMMKRVNKKRVAYVQEIKIVGDVLITANTEWRIKELELQSHFPKEWFTNDYGKGFSLKEGLDVFRCVMLMANTLKEKFPENDSVFNISKLNEFCPTVPVFSLKRALCDATGLTADKVDAILEFMTIKASPTSDLWCQPLIKTSKNEYAILVSALCSPSVIRVFERWATDFGLNLRDKGYTYEETVIQELNDALSNNPLVTDFDKAVSDTVKVGGGEEEIDLLTRVGDLIIVGDSKSIVTTDSEISKYNTADTLAHAGEQVVRKTKFLQDNLQAAFEFLGWDYDASTDYKFAQCILNSGRIFVGHEFDGVPVIDEKILKAYFTSDKVRLFSLASKQRTKTIAWLQLYSNLEEMTSNFQKYALNPPQINEDADSFEYNENKFPYMTEDSYKVFKDYLVLKDIDPITILDREHDFPIIKSADFDVEVAGVKVGM</sequence>
<proteinExistence type="predicted"/>
<accession>A0A2T3J4H5</accession>
<evidence type="ECO:0000313" key="2">
    <source>
        <dbReference type="Proteomes" id="UP000241222"/>
    </source>
</evidence>
<reference evidence="1 2" key="1">
    <citation type="submission" date="2018-03" db="EMBL/GenBank/DDBJ databases">
        <title>Whole genome sequencing of Histamine producing bacteria.</title>
        <authorList>
            <person name="Butler K."/>
        </authorList>
    </citation>
    <scope>NUCLEOTIDE SEQUENCE [LARGE SCALE GENOMIC DNA]</scope>
    <source>
        <strain evidence="1 2">JCM 13586</strain>
    </source>
</reference>
<dbReference type="OrthoDB" id="6737158at2"/>
<gene>
    <name evidence="1" type="ORF">C9I99_04155</name>
</gene>
<dbReference type="Proteomes" id="UP000241222">
    <property type="component" value="Unassembled WGS sequence"/>
</dbReference>
<evidence type="ECO:0000313" key="1">
    <source>
        <dbReference type="EMBL" id="PSU36200.1"/>
    </source>
</evidence>